<dbReference type="InterPro" id="IPR011257">
    <property type="entry name" value="DNA_glycosylase"/>
</dbReference>
<name>A0A5C6RIR5_9BACT</name>
<dbReference type="AlphaFoldDB" id="A0A5C6RIR5"/>
<dbReference type="Pfam" id="PF14815">
    <property type="entry name" value="NUDIX_4"/>
    <property type="match status" value="1"/>
</dbReference>
<keyword evidence="6" id="KW-0004">4Fe-4S</keyword>
<dbReference type="RefSeq" id="WP_147168597.1">
    <property type="nucleotide sequence ID" value="NZ_VOOR01000039.1"/>
</dbReference>
<comment type="caution">
    <text evidence="16">The sequence shown here is derived from an EMBL/GenBank/DDBJ whole genome shotgun (WGS) entry which is preliminary data.</text>
</comment>
<dbReference type="GO" id="GO:0006284">
    <property type="term" value="P:base-excision repair"/>
    <property type="evidence" value="ECO:0007669"/>
    <property type="project" value="UniProtKB-UniRule"/>
</dbReference>
<dbReference type="InterPro" id="IPR015797">
    <property type="entry name" value="NUDIX_hydrolase-like_dom_sf"/>
</dbReference>
<dbReference type="InterPro" id="IPR005760">
    <property type="entry name" value="A/G_AdeGlyc_MutY"/>
</dbReference>
<dbReference type="GO" id="GO:0032357">
    <property type="term" value="F:oxidized purine DNA binding"/>
    <property type="evidence" value="ECO:0007669"/>
    <property type="project" value="TreeGrafter"/>
</dbReference>
<reference evidence="16 17" key="1">
    <citation type="submission" date="2019-08" db="EMBL/GenBank/DDBJ databases">
        <title>Genome of Phaeodactylibacter luteus.</title>
        <authorList>
            <person name="Bowman J.P."/>
        </authorList>
    </citation>
    <scope>NUCLEOTIDE SEQUENCE [LARGE SCALE GENOMIC DNA]</scope>
    <source>
        <strain evidence="16 17">KCTC 42180</strain>
    </source>
</reference>
<sequence>MKQEKLHFFTERLAAWFAGNHRPLPWKGEQDPYRIWLSEIILQQTRVEQGMPYFERFCREFPTVADLAAAPEDAIMKAWEGLGYYSRARNLHAAAKYVAYERGGVFPATYEGIRQLKGVGPYTAAAIASFAYGLPYAVVDGNVYRVLSRFGGIAEPIDSAGGKKTFAQLAQRALEVAPLPPGSYNQAIMDFGATHCKPKAPFCTDCPLSRECSAFQKGKVGLLPVKEKKIKRKKRFFHYLVANYGAEVLIHKRTGRDIWQNLYEFPLLEWPEAAASEEQIRRSAPWATLIGDRGAVVRQVSPPQQQALTHQQIQAVFWEVEVEGPPPAASELGPFIRAERKNLSKFAFPKIIDCYLGDNSLYLKLV</sequence>
<dbReference type="GO" id="GO:0000701">
    <property type="term" value="F:purine-specific mismatch base pair DNA N-glycosylase activity"/>
    <property type="evidence" value="ECO:0007669"/>
    <property type="project" value="UniProtKB-EC"/>
</dbReference>
<dbReference type="InterPro" id="IPR000445">
    <property type="entry name" value="HhH_motif"/>
</dbReference>
<dbReference type="SUPFAM" id="SSF48150">
    <property type="entry name" value="DNA-glycosylase"/>
    <property type="match status" value="1"/>
</dbReference>
<dbReference type="GO" id="GO:0035485">
    <property type="term" value="F:adenine/guanine mispair binding"/>
    <property type="evidence" value="ECO:0007669"/>
    <property type="project" value="TreeGrafter"/>
</dbReference>
<evidence type="ECO:0000256" key="1">
    <source>
        <dbReference type="ARBA" id="ARBA00000843"/>
    </source>
</evidence>
<evidence type="ECO:0000313" key="17">
    <source>
        <dbReference type="Proteomes" id="UP000321580"/>
    </source>
</evidence>
<evidence type="ECO:0000256" key="5">
    <source>
        <dbReference type="ARBA" id="ARBA00022023"/>
    </source>
</evidence>
<evidence type="ECO:0000256" key="10">
    <source>
        <dbReference type="ARBA" id="ARBA00023004"/>
    </source>
</evidence>
<dbReference type="InterPro" id="IPR003265">
    <property type="entry name" value="HhH-GPD_domain"/>
</dbReference>
<dbReference type="EMBL" id="VOOR01000039">
    <property type="protein sequence ID" value="TXB62013.1"/>
    <property type="molecule type" value="Genomic_DNA"/>
</dbReference>
<accession>A0A5C6RIR5</accession>
<dbReference type="Gene3D" id="1.10.1670.10">
    <property type="entry name" value="Helix-hairpin-Helix base-excision DNA repair enzymes (C-terminal)"/>
    <property type="match status" value="1"/>
</dbReference>
<dbReference type="Pfam" id="PF00730">
    <property type="entry name" value="HhH-GPD"/>
    <property type="match status" value="1"/>
</dbReference>
<evidence type="ECO:0000256" key="3">
    <source>
        <dbReference type="ARBA" id="ARBA00008343"/>
    </source>
</evidence>
<evidence type="ECO:0000256" key="11">
    <source>
        <dbReference type="ARBA" id="ARBA00023014"/>
    </source>
</evidence>
<evidence type="ECO:0000256" key="9">
    <source>
        <dbReference type="ARBA" id="ARBA00022801"/>
    </source>
</evidence>
<evidence type="ECO:0000256" key="7">
    <source>
        <dbReference type="ARBA" id="ARBA00022723"/>
    </source>
</evidence>
<dbReference type="FunFam" id="1.10.340.30:FF:000002">
    <property type="entry name" value="Adenine DNA glycosylase"/>
    <property type="match status" value="1"/>
</dbReference>
<dbReference type="OrthoDB" id="9802365at2"/>
<dbReference type="CDD" id="cd03431">
    <property type="entry name" value="NUDIX_DNA_Glycosylase_C-MutY"/>
    <property type="match status" value="1"/>
</dbReference>
<dbReference type="GO" id="GO:0046872">
    <property type="term" value="F:metal ion binding"/>
    <property type="evidence" value="ECO:0007669"/>
    <property type="project" value="UniProtKB-UniRule"/>
</dbReference>
<comment type="cofactor">
    <cofactor evidence="14">
        <name>[4Fe-4S] cluster</name>
        <dbReference type="ChEBI" id="CHEBI:49883"/>
    </cofactor>
    <text evidence="14">Binds 1 [4Fe-4S] cluster.</text>
</comment>
<dbReference type="PANTHER" id="PTHR42944:SF1">
    <property type="entry name" value="ADENINE DNA GLYCOSYLASE"/>
    <property type="match status" value="1"/>
</dbReference>
<dbReference type="SMART" id="SM00478">
    <property type="entry name" value="ENDO3c"/>
    <property type="match status" value="1"/>
</dbReference>
<protein>
    <recommendedName>
        <fullName evidence="5 14">Adenine DNA glycosylase</fullName>
        <ecNumber evidence="4 14">3.2.2.31</ecNumber>
    </recommendedName>
</protein>
<evidence type="ECO:0000256" key="6">
    <source>
        <dbReference type="ARBA" id="ARBA00022485"/>
    </source>
</evidence>
<dbReference type="PANTHER" id="PTHR42944">
    <property type="entry name" value="ADENINE DNA GLYCOSYLASE"/>
    <property type="match status" value="1"/>
</dbReference>
<evidence type="ECO:0000256" key="8">
    <source>
        <dbReference type="ARBA" id="ARBA00022763"/>
    </source>
</evidence>
<dbReference type="SUPFAM" id="SSF55811">
    <property type="entry name" value="Nudix"/>
    <property type="match status" value="1"/>
</dbReference>
<dbReference type="InterPro" id="IPR044298">
    <property type="entry name" value="MIG/MutY"/>
</dbReference>
<dbReference type="CDD" id="cd00056">
    <property type="entry name" value="ENDO3c"/>
    <property type="match status" value="1"/>
</dbReference>
<evidence type="ECO:0000313" key="16">
    <source>
        <dbReference type="EMBL" id="TXB62013.1"/>
    </source>
</evidence>
<dbReference type="NCBIfam" id="TIGR01084">
    <property type="entry name" value="mutY"/>
    <property type="match status" value="1"/>
</dbReference>
<evidence type="ECO:0000256" key="13">
    <source>
        <dbReference type="ARBA" id="ARBA00023295"/>
    </source>
</evidence>
<keyword evidence="7" id="KW-0479">Metal-binding</keyword>
<dbReference type="GO" id="GO:0006298">
    <property type="term" value="P:mismatch repair"/>
    <property type="evidence" value="ECO:0007669"/>
    <property type="project" value="TreeGrafter"/>
</dbReference>
<dbReference type="GO" id="GO:0051539">
    <property type="term" value="F:4 iron, 4 sulfur cluster binding"/>
    <property type="evidence" value="ECO:0007669"/>
    <property type="project" value="UniProtKB-UniRule"/>
</dbReference>
<evidence type="ECO:0000256" key="4">
    <source>
        <dbReference type="ARBA" id="ARBA00012045"/>
    </source>
</evidence>
<evidence type="ECO:0000259" key="15">
    <source>
        <dbReference type="SMART" id="SM00478"/>
    </source>
</evidence>
<keyword evidence="13 14" id="KW-0326">Glycosidase</keyword>
<comment type="function">
    <text evidence="2">Adenine glycosylase active on G-A mispairs. MutY also corrects error-prone DNA synthesis past GO lesions which are due to the oxidatively damaged form of guanine: 7,8-dihydro-8-oxoguanine (8-oxo-dGTP).</text>
</comment>
<keyword evidence="11" id="KW-0411">Iron-sulfur</keyword>
<dbReference type="EC" id="3.2.2.31" evidence="4 14"/>
<keyword evidence="12" id="KW-0234">DNA repair</keyword>
<dbReference type="Gene3D" id="1.10.340.30">
    <property type="entry name" value="Hypothetical protein, domain 2"/>
    <property type="match status" value="1"/>
</dbReference>
<keyword evidence="8 14" id="KW-0227">DNA damage</keyword>
<keyword evidence="9" id="KW-0378">Hydrolase</keyword>
<dbReference type="Proteomes" id="UP000321580">
    <property type="component" value="Unassembled WGS sequence"/>
</dbReference>
<keyword evidence="10 14" id="KW-0408">Iron</keyword>
<evidence type="ECO:0000256" key="12">
    <source>
        <dbReference type="ARBA" id="ARBA00023204"/>
    </source>
</evidence>
<proteinExistence type="inferred from homology"/>
<dbReference type="Pfam" id="PF00633">
    <property type="entry name" value="HHH"/>
    <property type="match status" value="1"/>
</dbReference>
<dbReference type="InterPro" id="IPR029119">
    <property type="entry name" value="MutY_C"/>
</dbReference>
<organism evidence="16 17">
    <name type="scientific">Phaeodactylibacter luteus</name>
    <dbReference type="NCBI Taxonomy" id="1564516"/>
    <lineage>
        <taxon>Bacteria</taxon>
        <taxon>Pseudomonadati</taxon>
        <taxon>Bacteroidota</taxon>
        <taxon>Saprospiria</taxon>
        <taxon>Saprospirales</taxon>
        <taxon>Haliscomenobacteraceae</taxon>
        <taxon>Phaeodactylibacter</taxon>
    </lineage>
</organism>
<keyword evidence="17" id="KW-1185">Reference proteome</keyword>
<dbReference type="Gene3D" id="3.90.79.10">
    <property type="entry name" value="Nucleoside Triphosphate Pyrophosphohydrolase"/>
    <property type="match status" value="1"/>
</dbReference>
<feature type="domain" description="HhH-GPD" evidence="15">
    <location>
        <begin position="41"/>
        <end position="194"/>
    </location>
</feature>
<comment type="similarity">
    <text evidence="3 14">Belongs to the Nth/MutY family.</text>
</comment>
<dbReference type="GO" id="GO:0034039">
    <property type="term" value="F:8-oxo-7,8-dihydroguanine DNA N-glycosylase activity"/>
    <property type="evidence" value="ECO:0007669"/>
    <property type="project" value="TreeGrafter"/>
</dbReference>
<gene>
    <name evidence="16" type="primary">mutY</name>
    <name evidence="16" type="ORF">FRY97_16140</name>
</gene>
<evidence type="ECO:0000256" key="14">
    <source>
        <dbReference type="RuleBase" id="RU365096"/>
    </source>
</evidence>
<evidence type="ECO:0000256" key="2">
    <source>
        <dbReference type="ARBA" id="ARBA00002933"/>
    </source>
</evidence>
<dbReference type="InterPro" id="IPR023170">
    <property type="entry name" value="HhH_base_excis_C"/>
</dbReference>
<comment type="catalytic activity">
    <reaction evidence="1 14">
        <text>Hydrolyzes free adenine bases from 7,8-dihydro-8-oxoguanine:adenine mismatched double-stranded DNA, leaving an apurinic site.</text>
        <dbReference type="EC" id="3.2.2.31"/>
    </reaction>
</comment>